<comment type="subcellular location">
    <subcellularLocation>
        <location evidence="1">Cell membrane</location>
        <topology evidence="1">Multi-pass membrane protein</topology>
    </subcellularLocation>
</comment>
<dbReference type="GO" id="GO:0005886">
    <property type="term" value="C:plasma membrane"/>
    <property type="evidence" value="ECO:0007669"/>
    <property type="project" value="UniProtKB-SubCell"/>
</dbReference>
<evidence type="ECO:0000313" key="10">
    <source>
        <dbReference type="Proteomes" id="UP000076927"/>
    </source>
</evidence>
<keyword evidence="10" id="KW-1185">Reference proteome</keyword>
<feature type="transmembrane region" description="Helical" evidence="8">
    <location>
        <begin position="191"/>
        <end position="213"/>
    </location>
</feature>
<keyword evidence="7 8" id="KW-0472">Membrane</keyword>
<dbReference type="AlphaFoldDB" id="A0A172TF75"/>
<keyword evidence="4" id="KW-1003">Cell membrane</keyword>
<evidence type="ECO:0000313" key="9">
    <source>
        <dbReference type="EMBL" id="ANE45698.1"/>
    </source>
</evidence>
<evidence type="ECO:0000256" key="2">
    <source>
        <dbReference type="ARBA" id="ARBA00010145"/>
    </source>
</evidence>
<dbReference type="Proteomes" id="UP000076927">
    <property type="component" value="Chromosome"/>
</dbReference>
<feature type="transmembrane region" description="Helical" evidence="8">
    <location>
        <begin position="38"/>
        <end position="55"/>
    </location>
</feature>
<evidence type="ECO:0000256" key="4">
    <source>
        <dbReference type="ARBA" id="ARBA00022475"/>
    </source>
</evidence>
<dbReference type="STRING" id="1178515.SY83_04600"/>
<dbReference type="Pfam" id="PF03547">
    <property type="entry name" value="Mem_trans"/>
    <property type="match status" value="1"/>
</dbReference>
<dbReference type="KEGG" id="pswu:SY83_04600"/>
<dbReference type="InterPro" id="IPR004776">
    <property type="entry name" value="Mem_transp_PIN-like"/>
</dbReference>
<organism evidence="9 10">
    <name type="scientific">Paenibacillus swuensis</name>
    <dbReference type="NCBI Taxonomy" id="1178515"/>
    <lineage>
        <taxon>Bacteria</taxon>
        <taxon>Bacillati</taxon>
        <taxon>Bacillota</taxon>
        <taxon>Bacilli</taxon>
        <taxon>Bacillales</taxon>
        <taxon>Paenibacillaceae</taxon>
        <taxon>Paenibacillus</taxon>
    </lineage>
</organism>
<accession>A0A172TF75</accession>
<feature type="transmembrane region" description="Helical" evidence="8">
    <location>
        <begin position="98"/>
        <end position="122"/>
    </location>
</feature>
<proteinExistence type="inferred from homology"/>
<keyword evidence="5 8" id="KW-0812">Transmembrane</keyword>
<evidence type="ECO:0000256" key="7">
    <source>
        <dbReference type="ARBA" id="ARBA00023136"/>
    </source>
</evidence>
<dbReference type="EMBL" id="CP011388">
    <property type="protein sequence ID" value="ANE45698.1"/>
    <property type="molecule type" value="Genomic_DNA"/>
</dbReference>
<evidence type="ECO:0000256" key="8">
    <source>
        <dbReference type="SAM" id="Phobius"/>
    </source>
</evidence>
<feature type="transmembrane region" description="Helical" evidence="8">
    <location>
        <begin position="6"/>
        <end position="26"/>
    </location>
</feature>
<dbReference type="InterPro" id="IPR038770">
    <property type="entry name" value="Na+/solute_symporter_sf"/>
</dbReference>
<feature type="transmembrane region" description="Helical" evidence="8">
    <location>
        <begin position="253"/>
        <end position="274"/>
    </location>
</feature>
<dbReference type="GO" id="GO:0055085">
    <property type="term" value="P:transmembrane transport"/>
    <property type="evidence" value="ECO:0007669"/>
    <property type="project" value="InterPro"/>
</dbReference>
<name>A0A172TF75_9BACL</name>
<feature type="transmembrane region" description="Helical" evidence="8">
    <location>
        <begin position="67"/>
        <end position="86"/>
    </location>
</feature>
<keyword evidence="3" id="KW-0813">Transport</keyword>
<dbReference type="OrthoDB" id="148377at2"/>
<dbReference type="PANTHER" id="PTHR36838">
    <property type="entry name" value="AUXIN EFFLUX CARRIER FAMILY PROTEIN"/>
    <property type="match status" value="1"/>
</dbReference>
<protein>
    <submittedName>
        <fullName evidence="9">Permease</fullName>
    </submittedName>
</protein>
<gene>
    <name evidence="9" type="ORF">SY83_04600</name>
</gene>
<reference evidence="9 10" key="1">
    <citation type="submission" date="2015-01" db="EMBL/GenBank/DDBJ databases">
        <title>Paenibacillus swuensis/DY6/whole genome sequencing.</title>
        <authorList>
            <person name="Kim M.K."/>
            <person name="Srinivasan S."/>
            <person name="Lee J.-J."/>
        </authorList>
    </citation>
    <scope>NUCLEOTIDE SEQUENCE [LARGE SCALE GENOMIC DNA]</scope>
    <source>
        <strain evidence="9 10">DY6</strain>
    </source>
</reference>
<comment type="similarity">
    <text evidence="2">Belongs to the auxin efflux carrier (TC 2.A.69) family.</text>
</comment>
<feature type="transmembrane region" description="Helical" evidence="8">
    <location>
        <begin position="160"/>
        <end position="179"/>
    </location>
</feature>
<evidence type="ECO:0000256" key="6">
    <source>
        <dbReference type="ARBA" id="ARBA00022989"/>
    </source>
</evidence>
<dbReference type="RefSeq" id="WP_068604677.1">
    <property type="nucleotide sequence ID" value="NZ_CP011388.1"/>
</dbReference>
<evidence type="ECO:0000256" key="1">
    <source>
        <dbReference type="ARBA" id="ARBA00004651"/>
    </source>
</evidence>
<dbReference type="Gene3D" id="1.20.1530.20">
    <property type="match status" value="1"/>
</dbReference>
<dbReference type="PANTHER" id="PTHR36838:SF1">
    <property type="entry name" value="SLR1864 PROTEIN"/>
    <property type="match status" value="1"/>
</dbReference>
<feature type="transmembrane region" description="Helical" evidence="8">
    <location>
        <begin position="286"/>
        <end position="305"/>
    </location>
</feature>
<keyword evidence="6 8" id="KW-1133">Transmembrane helix</keyword>
<feature type="transmembrane region" description="Helical" evidence="8">
    <location>
        <begin position="128"/>
        <end position="148"/>
    </location>
</feature>
<feature type="transmembrane region" description="Helical" evidence="8">
    <location>
        <begin position="225"/>
        <end position="247"/>
    </location>
</feature>
<sequence>MIQTVLLTLLGVTVPLSIPVIAGMLLKKYQNLDTKPLLTLYLYFLTPALILDSLSKAKLSYGDVFQTLAFSVLNLLLLWAAAWGIGKGMKLSAPETAGLTLISTFTNSVNYGLPLVLLAFGQMGLDKASVYVIAQMLIVNTVGVYFAARSHFSVRQAIRSVFALPAIYAAVFAMLLRALDLQLPVGIAKGISMVAAAYAPVVLALLGAQMMSVSRHKLEGEERRTFGLGMAVRSLLSPVIALAGLTLLGIEGILFNVLFILASMPVAVNAVVLAERYDASPKIVSACILWSTLLSFVILPVYIVWVQ</sequence>
<evidence type="ECO:0000256" key="3">
    <source>
        <dbReference type="ARBA" id="ARBA00022448"/>
    </source>
</evidence>
<dbReference type="PATRIC" id="fig|1178515.4.peg.927"/>
<evidence type="ECO:0000256" key="5">
    <source>
        <dbReference type="ARBA" id="ARBA00022692"/>
    </source>
</evidence>